<dbReference type="InterPro" id="IPR017871">
    <property type="entry name" value="ABC_transporter-like_CS"/>
</dbReference>
<comment type="subcellular location">
    <subcellularLocation>
        <location evidence="1">Membrane</location>
        <topology evidence="1">Multi-pass membrane protein</topology>
    </subcellularLocation>
</comment>
<dbReference type="PROSITE" id="PS00211">
    <property type="entry name" value="ABC_TRANSPORTER_1"/>
    <property type="match status" value="1"/>
</dbReference>
<dbReference type="Pfam" id="PF01061">
    <property type="entry name" value="ABC2_membrane"/>
    <property type="match status" value="1"/>
</dbReference>
<accession>A0A3P3YNJ5</accession>
<dbReference type="Gene3D" id="3.40.50.300">
    <property type="entry name" value="P-loop containing nucleotide triphosphate hydrolases"/>
    <property type="match status" value="1"/>
</dbReference>
<evidence type="ECO:0000256" key="5">
    <source>
        <dbReference type="ARBA" id="ARBA00022840"/>
    </source>
</evidence>
<dbReference type="PROSITE" id="PS50893">
    <property type="entry name" value="ABC_TRANSPORTER_2"/>
    <property type="match status" value="1"/>
</dbReference>
<dbReference type="InterPro" id="IPR003439">
    <property type="entry name" value="ABC_transporter-like_ATP-bd"/>
</dbReference>
<organism evidence="10 11">
    <name type="scientific">Plasmodiophora brassicae</name>
    <name type="common">Clubroot disease agent</name>
    <dbReference type="NCBI Taxonomy" id="37360"/>
    <lineage>
        <taxon>Eukaryota</taxon>
        <taxon>Sar</taxon>
        <taxon>Rhizaria</taxon>
        <taxon>Endomyxa</taxon>
        <taxon>Phytomyxea</taxon>
        <taxon>Plasmodiophorida</taxon>
        <taxon>Plasmodiophoridae</taxon>
        <taxon>Plasmodiophora</taxon>
    </lineage>
</organism>
<gene>
    <name evidence="10" type="ORF">PLBR_LOCUS8948</name>
</gene>
<dbReference type="InterPro" id="IPR050352">
    <property type="entry name" value="ABCG_transporters"/>
</dbReference>
<dbReference type="SMART" id="SM00382">
    <property type="entry name" value="AAA"/>
    <property type="match status" value="1"/>
</dbReference>
<evidence type="ECO:0000256" key="1">
    <source>
        <dbReference type="ARBA" id="ARBA00004141"/>
    </source>
</evidence>
<evidence type="ECO:0000313" key="10">
    <source>
        <dbReference type="EMBL" id="SPR01733.1"/>
    </source>
</evidence>
<feature type="transmembrane region" description="Helical" evidence="8">
    <location>
        <begin position="784"/>
        <end position="806"/>
    </location>
</feature>
<evidence type="ECO:0000259" key="9">
    <source>
        <dbReference type="PROSITE" id="PS50893"/>
    </source>
</evidence>
<dbReference type="SUPFAM" id="SSF52540">
    <property type="entry name" value="P-loop containing nucleoside triphosphate hydrolases"/>
    <property type="match status" value="1"/>
</dbReference>
<feature type="domain" description="ABC transporter" evidence="9">
    <location>
        <begin position="415"/>
        <end position="665"/>
    </location>
</feature>
<dbReference type="PANTHER" id="PTHR48041:SF91">
    <property type="entry name" value="ABC TRANSPORTER G FAMILY MEMBER 28"/>
    <property type="match status" value="1"/>
</dbReference>
<keyword evidence="10" id="KW-0496">Mitochondrion</keyword>
<feature type="transmembrane region" description="Helical" evidence="8">
    <location>
        <begin position="982"/>
        <end position="1000"/>
    </location>
</feature>
<dbReference type="InterPro" id="IPR003593">
    <property type="entry name" value="AAA+_ATPase"/>
</dbReference>
<evidence type="ECO:0000256" key="3">
    <source>
        <dbReference type="ARBA" id="ARBA00022692"/>
    </source>
</evidence>
<proteinExistence type="predicted"/>
<evidence type="ECO:0000256" key="8">
    <source>
        <dbReference type="SAM" id="Phobius"/>
    </source>
</evidence>
<dbReference type="GO" id="GO:0005524">
    <property type="term" value="F:ATP binding"/>
    <property type="evidence" value="ECO:0007669"/>
    <property type="project" value="UniProtKB-KW"/>
</dbReference>
<evidence type="ECO:0000256" key="2">
    <source>
        <dbReference type="ARBA" id="ARBA00022448"/>
    </source>
</evidence>
<geneLocation type="mitochondrion" evidence="10"/>
<evidence type="ECO:0000313" key="11">
    <source>
        <dbReference type="Proteomes" id="UP000290189"/>
    </source>
</evidence>
<evidence type="ECO:0000256" key="6">
    <source>
        <dbReference type="ARBA" id="ARBA00022989"/>
    </source>
</evidence>
<dbReference type="EMBL" id="OVEO01000019">
    <property type="protein sequence ID" value="SPR01733.1"/>
    <property type="molecule type" value="Genomic_DNA"/>
</dbReference>
<keyword evidence="7 8" id="KW-0472">Membrane</keyword>
<keyword evidence="5" id="KW-0067">ATP-binding</keyword>
<feature type="transmembrane region" description="Helical" evidence="8">
    <location>
        <begin position="314"/>
        <end position="340"/>
    </location>
</feature>
<evidence type="ECO:0000256" key="4">
    <source>
        <dbReference type="ARBA" id="ARBA00022741"/>
    </source>
</evidence>
<feature type="transmembrane region" description="Helical" evidence="8">
    <location>
        <begin position="751"/>
        <end position="772"/>
    </location>
</feature>
<dbReference type="PROSITE" id="PS00022">
    <property type="entry name" value="EGF_1"/>
    <property type="match status" value="1"/>
</dbReference>
<name>A0A3P3YNJ5_PLABS</name>
<feature type="transmembrane region" description="Helical" evidence="8">
    <location>
        <begin position="893"/>
        <end position="912"/>
    </location>
</feature>
<dbReference type="Pfam" id="PF00005">
    <property type="entry name" value="ABC_tran"/>
    <property type="match status" value="1"/>
</dbReference>
<keyword evidence="3 8" id="KW-0812">Transmembrane</keyword>
<dbReference type="InterPro" id="IPR027417">
    <property type="entry name" value="P-loop_NTPase"/>
</dbReference>
<dbReference type="GO" id="GO:0140359">
    <property type="term" value="F:ABC-type transporter activity"/>
    <property type="evidence" value="ECO:0007669"/>
    <property type="project" value="InterPro"/>
</dbReference>
<keyword evidence="4" id="KW-0547">Nucleotide-binding</keyword>
<keyword evidence="2" id="KW-0813">Transport</keyword>
<dbReference type="Proteomes" id="UP000290189">
    <property type="component" value="Unassembled WGS sequence"/>
</dbReference>
<dbReference type="PROSITE" id="PS01186">
    <property type="entry name" value="EGF_2"/>
    <property type="match status" value="1"/>
</dbReference>
<dbReference type="GO" id="GO:0016887">
    <property type="term" value="F:ATP hydrolysis activity"/>
    <property type="evidence" value="ECO:0007669"/>
    <property type="project" value="InterPro"/>
</dbReference>
<dbReference type="PANTHER" id="PTHR48041">
    <property type="entry name" value="ABC TRANSPORTER G FAMILY MEMBER 28"/>
    <property type="match status" value="1"/>
</dbReference>
<dbReference type="AlphaFoldDB" id="A0A3P3YNJ5"/>
<sequence>MYPDGSAAVAQEIPCRSRYGSGSRWPGLPPVASFPHMTSDRSVMTIASGVLIALAVAASVADAQGDCVCQGNTTCTGARLTCANGGNFAPGTCQSIMRCPGQEAATACRCPMGYSGVACEIIKPEVGPAICGSKGLVYDDQMLNTAAAKYIECQADHTDVIDMLNLQDHRINVTMDLPERQMNVQLWTRLDTNGMCGPMVQYFDCTVSDCSFYGNVTEGKTTVSCPTKTCKWCKKAEGCSPLVGSLIKAFEDTTVPLTLTVDMSQAFTIKTTVHMTADKFQLDLPVTCRTGACVTKKQFIPDNAPQTPTSSSSVAKMVFCSSLAIAMYVLLAGAALFVNWELRSPPPVIRAMILDHSHDKPHLVVNDSGIVDDDYNRLSTSADSGGVPVQGEEHSSVVEVADAQKVAHPNGRFGLVWHDVHYRFRARRDLCGRRHQVPPILCQNSGVVRPGEMVAILGASGAGKSTLLDILGGIDKKGLVSGYVGVFGDHHVKRRDIVSYVVQDDYNLATMTVWETLAFSARMRLPSDTTDHEIMLRVRHVIEELALVKVATSKVGTVERGGISGGERRRLAVGVELVAEPRVLLADEPTSGLDSYYADMLVRTLRRRAVRDQCAVLLTIHQPPAHLFPLFHKVVLMCKGGTMAFNGRPADAITFFEQQTGTTMPPGANPFEFLVEALSNRSKSFNAEIVRSFAQSDHHRVVQDEVTTCRQSKDVQRTLPKRSTTRISMAKQVSLLTVRAFRNVARDPSLLLMYNCVTMGVAVLVGLVFYRLTNDLVGAQNRAGFMFFTVLFMSLLNMSSMGHFVLDRILLWRERFAGFYTIGPYFASKIIVDLVPFRILPPILYASVSYWLVGLQPDAEHFLRFTAVLVLTNLMAGALVFFISAASGNIGQANLVGILVFIYAMVFGGLLLNPGSTNSILSGLTCTSFINYAYENLLSNELHGLPMTFDPKGFGVGVSVAASGDAILDNLSFSFDHFEKNMLILSSAFAFVTLATYVVLKQCQRRRK</sequence>
<dbReference type="InterPro" id="IPR000742">
    <property type="entry name" value="EGF"/>
</dbReference>
<feature type="transmembrane region" description="Helical" evidence="8">
    <location>
        <begin position="865"/>
        <end position="886"/>
    </location>
</feature>
<protein>
    <recommendedName>
        <fullName evidence="9">ABC transporter domain-containing protein</fullName>
    </recommendedName>
</protein>
<dbReference type="InterPro" id="IPR013525">
    <property type="entry name" value="ABC2_TM"/>
</dbReference>
<dbReference type="GO" id="GO:0016020">
    <property type="term" value="C:membrane"/>
    <property type="evidence" value="ECO:0007669"/>
    <property type="project" value="UniProtKB-SubCell"/>
</dbReference>
<keyword evidence="6 8" id="KW-1133">Transmembrane helix</keyword>
<reference evidence="10 11" key="1">
    <citation type="submission" date="2018-03" db="EMBL/GenBank/DDBJ databases">
        <authorList>
            <person name="Fogelqvist J."/>
        </authorList>
    </citation>
    <scope>NUCLEOTIDE SEQUENCE [LARGE SCALE GENOMIC DNA]</scope>
</reference>
<evidence type="ECO:0000256" key="7">
    <source>
        <dbReference type="ARBA" id="ARBA00023136"/>
    </source>
</evidence>